<accession>A0A1H3MIL4</accession>
<sequence>MCFCFLEIVKKKILVDEIEIPSSTPRINFISEEKIKNKKYIFLSIKYSENYRDFKNRVNYSGEYNLINVYECKDSCKINNELSNYFGSGGDVFDLNNSKIVYKFPYGELKSIQDEIKSKLFNQWLNNGIDRGVVLKKTNINDIDNYTPDRIGYLVKGDIFKVKKISSRWLNITYTNKNGRITTGWISCKDTNVCN</sequence>
<dbReference type="Proteomes" id="UP000199035">
    <property type="component" value="Unassembled WGS sequence"/>
</dbReference>
<keyword evidence="2" id="KW-1185">Reference proteome</keyword>
<dbReference type="AlphaFoldDB" id="A0A1H3MIL4"/>
<dbReference type="STRING" id="595670.SAMN05421643_12731"/>
<proteinExistence type="predicted"/>
<evidence type="ECO:0008006" key="3">
    <source>
        <dbReference type="Google" id="ProtNLM"/>
    </source>
</evidence>
<evidence type="ECO:0000313" key="2">
    <source>
        <dbReference type="Proteomes" id="UP000199035"/>
    </source>
</evidence>
<dbReference type="EMBL" id="FNPK01000027">
    <property type="protein sequence ID" value="SDY76557.1"/>
    <property type="molecule type" value="Genomic_DNA"/>
</dbReference>
<reference evidence="2" key="1">
    <citation type="submission" date="2016-10" db="EMBL/GenBank/DDBJ databases">
        <authorList>
            <person name="Varghese N."/>
            <person name="Submissions S."/>
        </authorList>
    </citation>
    <scope>NUCLEOTIDE SEQUENCE [LARGE SCALE GENOMIC DNA]</scope>
    <source>
        <strain evidence="2">ANC 5109</strain>
    </source>
</reference>
<organism evidence="1 2">
    <name type="scientific">Acinetobacter kyonggiensis</name>
    <dbReference type="NCBI Taxonomy" id="595670"/>
    <lineage>
        <taxon>Bacteria</taxon>
        <taxon>Pseudomonadati</taxon>
        <taxon>Pseudomonadota</taxon>
        <taxon>Gammaproteobacteria</taxon>
        <taxon>Moraxellales</taxon>
        <taxon>Moraxellaceae</taxon>
        <taxon>Acinetobacter</taxon>
    </lineage>
</organism>
<gene>
    <name evidence="1" type="ORF">SAMN05421643_12731</name>
</gene>
<protein>
    <recommendedName>
        <fullName evidence="3">SH3 domain-containing protein</fullName>
    </recommendedName>
</protein>
<name>A0A1H3MIL4_9GAMM</name>
<evidence type="ECO:0000313" key="1">
    <source>
        <dbReference type="EMBL" id="SDY76557.1"/>
    </source>
</evidence>